<dbReference type="EMBL" id="MDSU01000015">
    <property type="protein sequence ID" value="OSS42544.1"/>
    <property type="molecule type" value="Genomic_DNA"/>
</dbReference>
<gene>
    <name evidence="2" type="ORF">DESAMIL20_659</name>
</gene>
<feature type="transmembrane region" description="Helical" evidence="1">
    <location>
        <begin position="34"/>
        <end position="54"/>
    </location>
</feature>
<accession>A0A1X4XYF7</accession>
<feature type="transmembrane region" description="Helical" evidence="1">
    <location>
        <begin position="66"/>
        <end position="91"/>
    </location>
</feature>
<dbReference type="Proteomes" id="UP000194141">
    <property type="component" value="Unassembled WGS sequence"/>
</dbReference>
<evidence type="ECO:0000313" key="3">
    <source>
        <dbReference type="Proteomes" id="UP000194141"/>
    </source>
</evidence>
<evidence type="ECO:0000256" key="1">
    <source>
        <dbReference type="SAM" id="Phobius"/>
    </source>
</evidence>
<keyword evidence="1" id="KW-0812">Transmembrane</keyword>
<evidence type="ECO:0000313" key="2">
    <source>
        <dbReference type="EMBL" id="OSS42544.1"/>
    </source>
</evidence>
<protein>
    <submittedName>
        <fullName evidence="2">Uncharacterized protein</fullName>
    </submittedName>
</protein>
<sequence>MNELENELEKAKLTNIWVIFKKIIHYLWIGIKTFFRYLWIPFKFVFVILFRWVWNKFVYGTFYEKAIIVSIVFALLSQIKNLLQLGLIYLLRLSNLFHLLF</sequence>
<keyword evidence="1" id="KW-0472">Membrane</keyword>
<proteinExistence type="predicted"/>
<keyword evidence="1" id="KW-1133">Transmembrane helix</keyword>
<reference evidence="2 3" key="1">
    <citation type="journal article" date="2017" name="Front. Microbiol.">
        <title>Genome Sequence of Desulfurella amilsii Strain TR1 and Comparative Genomics of Desulfurellaceae Family.</title>
        <authorList>
            <person name="Florentino A.P."/>
            <person name="Stams A.J."/>
            <person name="Sanchez-Andrea I."/>
        </authorList>
    </citation>
    <scope>NUCLEOTIDE SEQUENCE [LARGE SCALE GENOMIC DNA]</scope>
    <source>
        <strain evidence="2 3">TR1</strain>
    </source>
</reference>
<keyword evidence="3" id="KW-1185">Reference proteome</keyword>
<dbReference type="AlphaFoldDB" id="A0A1X4XYF7"/>
<comment type="caution">
    <text evidence="2">The sequence shown here is derived from an EMBL/GenBank/DDBJ whole genome shotgun (WGS) entry which is preliminary data.</text>
</comment>
<name>A0A1X4XYF7_9BACT</name>
<dbReference type="STRING" id="1562698.DESAMIL20_659"/>
<dbReference type="RefSeq" id="WP_086033393.1">
    <property type="nucleotide sequence ID" value="NZ_MDSU01000015.1"/>
</dbReference>
<organism evidence="2 3">
    <name type="scientific">Desulfurella amilsii</name>
    <dbReference type="NCBI Taxonomy" id="1562698"/>
    <lineage>
        <taxon>Bacteria</taxon>
        <taxon>Pseudomonadati</taxon>
        <taxon>Campylobacterota</taxon>
        <taxon>Desulfurellia</taxon>
        <taxon>Desulfurellales</taxon>
        <taxon>Desulfurellaceae</taxon>
        <taxon>Desulfurella</taxon>
    </lineage>
</organism>